<protein>
    <submittedName>
        <fullName evidence="1">Uncharacterized protein</fullName>
    </submittedName>
</protein>
<accession>A0A1Y2BVC3</accession>
<proteinExistence type="predicted"/>
<evidence type="ECO:0000313" key="1">
    <source>
        <dbReference type="EMBL" id="ORY38722.1"/>
    </source>
</evidence>
<organism evidence="1 2">
    <name type="scientific">Neocallimastix californiae</name>
    <dbReference type="NCBI Taxonomy" id="1754190"/>
    <lineage>
        <taxon>Eukaryota</taxon>
        <taxon>Fungi</taxon>
        <taxon>Fungi incertae sedis</taxon>
        <taxon>Chytridiomycota</taxon>
        <taxon>Chytridiomycota incertae sedis</taxon>
        <taxon>Neocallimastigomycetes</taxon>
        <taxon>Neocallimastigales</taxon>
        <taxon>Neocallimastigaceae</taxon>
        <taxon>Neocallimastix</taxon>
    </lineage>
</organism>
<sequence length="129" mass="15207">MKKDNAKEILNYDSLHNHLEKEFDASISIEKHKIKDEINKKIIPLGIKPKLTFNKVSEEMGFICSEYKTVKSQITRDINKQLLPDVTKCDEIPDESKYYKTVRNTSFIVFINPNLISFQFPFQENFFIE</sequence>
<name>A0A1Y2BVC3_9FUNG</name>
<comment type="caution">
    <text evidence="1">The sequence shown here is derived from an EMBL/GenBank/DDBJ whole genome shotgun (WGS) entry which is preliminary data.</text>
</comment>
<reference evidence="1 2" key="1">
    <citation type="submission" date="2016-08" db="EMBL/GenBank/DDBJ databases">
        <title>A Parts List for Fungal Cellulosomes Revealed by Comparative Genomics.</title>
        <authorList>
            <consortium name="DOE Joint Genome Institute"/>
            <person name="Haitjema C.H."/>
            <person name="Gilmore S.P."/>
            <person name="Henske J.K."/>
            <person name="Solomon K.V."/>
            <person name="De Groot R."/>
            <person name="Kuo A."/>
            <person name="Mondo S.J."/>
            <person name="Salamov A.A."/>
            <person name="Labutti K."/>
            <person name="Zhao Z."/>
            <person name="Chiniquy J."/>
            <person name="Barry K."/>
            <person name="Brewer H.M."/>
            <person name="Purvine S.O."/>
            <person name="Wright A.T."/>
            <person name="Boxma B."/>
            <person name="Van Alen T."/>
            <person name="Hackstein J.H."/>
            <person name="Baker S.E."/>
            <person name="Grigoriev I.V."/>
            <person name="O'Malley M.A."/>
        </authorList>
    </citation>
    <scope>NUCLEOTIDE SEQUENCE [LARGE SCALE GENOMIC DNA]</scope>
    <source>
        <strain evidence="1 2">G1</strain>
    </source>
</reference>
<gene>
    <name evidence="1" type="ORF">LY90DRAFT_510836</name>
</gene>
<dbReference type="EMBL" id="MCOG01000135">
    <property type="protein sequence ID" value="ORY38722.1"/>
    <property type="molecule type" value="Genomic_DNA"/>
</dbReference>
<dbReference type="Proteomes" id="UP000193920">
    <property type="component" value="Unassembled WGS sequence"/>
</dbReference>
<dbReference type="AlphaFoldDB" id="A0A1Y2BVC3"/>
<keyword evidence="2" id="KW-1185">Reference proteome</keyword>
<evidence type="ECO:0000313" key="2">
    <source>
        <dbReference type="Proteomes" id="UP000193920"/>
    </source>
</evidence>